<dbReference type="Pfam" id="PF01571">
    <property type="entry name" value="GCV_T"/>
    <property type="match status" value="1"/>
</dbReference>
<feature type="domain" description="GCVT N-terminal" evidence="2">
    <location>
        <begin position="17"/>
        <end position="237"/>
    </location>
</feature>
<protein>
    <recommendedName>
        <fullName evidence="6">Aminomethyltransferase folate-binding domain-containing protein</fullName>
    </recommendedName>
</protein>
<dbReference type="InterPro" id="IPR045179">
    <property type="entry name" value="YgfZ/GcvT"/>
</dbReference>
<dbReference type="InterPro" id="IPR006222">
    <property type="entry name" value="GCVT_N"/>
</dbReference>
<accession>A0A538S6F9</accession>
<organism evidence="4 5">
    <name type="scientific">Eiseniibacteriota bacterium</name>
    <dbReference type="NCBI Taxonomy" id="2212470"/>
    <lineage>
        <taxon>Bacteria</taxon>
        <taxon>Candidatus Eiseniibacteriota</taxon>
    </lineage>
</organism>
<gene>
    <name evidence="4" type="ORF">E6K73_14395</name>
</gene>
<evidence type="ECO:0000313" key="5">
    <source>
        <dbReference type="Proteomes" id="UP000320184"/>
    </source>
</evidence>
<dbReference type="PANTHER" id="PTHR22602">
    <property type="entry name" value="TRANSFERASE CAF17, MITOCHONDRIAL-RELATED"/>
    <property type="match status" value="1"/>
</dbReference>
<name>A0A538S6F9_UNCEI</name>
<dbReference type="SUPFAM" id="SSF101790">
    <property type="entry name" value="Aminomethyltransferase beta-barrel domain"/>
    <property type="match status" value="1"/>
</dbReference>
<dbReference type="GO" id="GO:0016226">
    <property type="term" value="P:iron-sulfur cluster assembly"/>
    <property type="evidence" value="ECO:0007669"/>
    <property type="project" value="TreeGrafter"/>
</dbReference>
<evidence type="ECO:0000256" key="1">
    <source>
        <dbReference type="ARBA" id="ARBA00022946"/>
    </source>
</evidence>
<dbReference type="Proteomes" id="UP000320184">
    <property type="component" value="Unassembled WGS sequence"/>
</dbReference>
<evidence type="ECO:0000259" key="2">
    <source>
        <dbReference type="Pfam" id="PF01571"/>
    </source>
</evidence>
<comment type="caution">
    <text evidence="4">The sequence shown here is derived from an EMBL/GenBank/DDBJ whole genome shotgun (WGS) entry which is preliminary data.</text>
</comment>
<dbReference type="InterPro" id="IPR027266">
    <property type="entry name" value="TrmE/GcvT-like"/>
</dbReference>
<dbReference type="Gene3D" id="3.30.1360.120">
    <property type="entry name" value="Probable tRNA modification gtpase trme, domain 1"/>
    <property type="match status" value="1"/>
</dbReference>
<feature type="domain" description="Aminomethyltransferase C-terminal" evidence="3">
    <location>
        <begin position="268"/>
        <end position="347"/>
    </location>
</feature>
<dbReference type="PANTHER" id="PTHR22602:SF0">
    <property type="entry name" value="TRANSFERASE CAF17, MITOCHONDRIAL-RELATED"/>
    <property type="match status" value="1"/>
</dbReference>
<evidence type="ECO:0000259" key="3">
    <source>
        <dbReference type="Pfam" id="PF08669"/>
    </source>
</evidence>
<dbReference type="InterPro" id="IPR013977">
    <property type="entry name" value="GcvT_C"/>
</dbReference>
<dbReference type="SUPFAM" id="SSF103025">
    <property type="entry name" value="Folate-binding domain"/>
    <property type="match status" value="1"/>
</dbReference>
<dbReference type="EMBL" id="VBOT01000212">
    <property type="protein sequence ID" value="TMQ46955.1"/>
    <property type="molecule type" value="Genomic_DNA"/>
</dbReference>
<keyword evidence="1" id="KW-0809">Transit peptide</keyword>
<dbReference type="PIRSF" id="PIRSF006487">
    <property type="entry name" value="GcvT"/>
    <property type="match status" value="1"/>
</dbReference>
<dbReference type="Pfam" id="PF08669">
    <property type="entry name" value="GCV_T_C"/>
    <property type="match status" value="1"/>
</dbReference>
<sequence>MSDVFPSAPPATVTRLAQDAVPAEIVDRLRAGAIVARADVGVIDLTGPAQGAITCFQGLLTNDLEKPGDGAFVYGALLTPKGMIVVDGWAARLGSRVRYTVPAEGRERALLVLQRSVPPRLARSADRTEHTTVLRIAGTHAVAVMGAAGLPVPHAANHVMEGSAHGGPIEVARANDVAPFLFQVTTAMDHVEAIRTRLAEAGAYPANADALELARILAGWPRLASEVDEKTIPQEVRFDEIGGVSYTKGCYTGQETVSRLHFRGHANRQLRGLLFEADPPAAPATGWNAVTHDEREVGRVTSIAWLPDGGGSVLGRWIGLAMVRREVPSGATVRAAGREARVVELPFDAPRVTPA</sequence>
<reference evidence="4 5" key="1">
    <citation type="journal article" date="2019" name="Nat. Microbiol.">
        <title>Mediterranean grassland soil C-N compound turnover is dependent on rainfall and depth, and is mediated by genomically divergent microorganisms.</title>
        <authorList>
            <person name="Diamond S."/>
            <person name="Andeer P.F."/>
            <person name="Li Z."/>
            <person name="Crits-Christoph A."/>
            <person name="Burstein D."/>
            <person name="Anantharaman K."/>
            <person name="Lane K.R."/>
            <person name="Thomas B.C."/>
            <person name="Pan C."/>
            <person name="Northen T.R."/>
            <person name="Banfield J.F."/>
        </authorList>
    </citation>
    <scope>NUCLEOTIDE SEQUENCE [LARGE SCALE GENOMIC DNA]</scope>
    <source>
        <strain evidence="4">WS_3</strain>
    </source>
</reference>
<dbReference type="NCBIfam" id="TIGR03317">
    <property type="entry name" value="ygfZ_signature"/>
    <property type="match status" value="1"/>
</dbReference>
<evidence type="ECO:0000313" key="4">
    <source>
        <dbReference type="EMBL" id="TMQ46955.1"/>
    </source>
</evidence>
<dbReference type="InterPro" id="IPR017703">
    <property type="entry name" value="YgfZ/GCV_T_CS"/>
</dbReference>
<dbReference type="AlphaFoldDB" id="A0A538S6F9"/>
<evidence type="ECO:0008006" key="6">
    <source>
        <dbReference type="Google" id="ProtNLM"/>
    </source>
</evidence>
<proteinExistence type="predicted"/>
<dbReference type="InterPro" id="IPR029043">
    <property type="entry name" value="GcvT/YgfZ_C"/>
</dbReference>